<feature type="region of interest" description="Disordered" evidence="2">
    <location>
        <begin position="189"/>
        <end position="211"/>
    </location>
</feature>
<organism evidence="3 4">
    <name type="scientific">Phaeosphaeria nodorum (strain SN15 / ATCC MYA-4574 / FGSC 10173)</name>
    <name type="common">Glume blotch fungus</name>
    <name type="synonym">Parastagonospora nodorum</name>
    <dbReference type="NCBI Taxonomy" id="321614"/>
    <lineage>
        <taxon>Eukaryota</taxon>
        <taxon>Fungi</taxon>
        <taxon>Dikarya</taxon>
        <taxon>Ascomycota</taxon>
        <taxon>Pezizomycotina</taxon>
        <taxon>Dothideomycetes</taxon>
        <taxon>Pleosporomycetidae</taxon>
        <taxon>Pleosporales</taxon>
        <taxon>Pleosporineae</taxon>
        <taxon>Phaeosphaeriaceae</taxon>
        <taxon>Parastagonospora</taxon>
    </lineage>
</organism>
<reference evidence="4" key="1">
    <citation type="journal article" date="2021" name="BMC Genomics">
        <title>Chromosome-level genome assembly and manually-curated proteome of model necrotroph Parastagonospora nodorum Sn15 reveals a genome-wide trove of candidate effector homologs, and redundancy of virulence-related functions within an accessory chromosome.</title>
        <authorList>
            <person name="Bertazzoni S."/>
            <person name="Jones D.A.B."/>
            <person name="Phan H.T."/>
            <person name="Tan K.-C."/>
            <person name="Hane J.K."/>
        </authorList>
    </citation>
    <scope>NUCLEOTIDE SEQUENCE [LARGE SCALE GENOMIC DNA]</scope>
    <source>
        <strain evidence="4">SN15 / ATCC MYA-4574 / FGSC 10173)</strain>
    </source>
</reference>
<evidence type="ECO:0000313" key="4">
    <source>
        <dbReference type="Proteomes" id="UP000663193"/>
    </source>
</evidence>
<gene>
    <name evidence="3" type="ORF">JI435_088890</name>
</gene>
<dbReference type="EMBL" id="CP069029">
    <property type="protein sequence ID" value="QRC97328.1"/>
    <property type="molecule type" value="Genomic_DNA"/>
</dbReference>
<keyword evidence="1" id="KW-0175">Coiled coil</keyword>
<feature type="coiled-coil region" evidence="1">
    <location>
        <begin position="221"/>
        <end position="255"/>
    </location>
</feature>
<accession>A0A7U2F284</accession>
<evidence type="ECO:0000313" key="3">
    <source>
        <dbReference type="EMBL" id="QRC97328.1"/>
    </source>
</evidence>
<feature type="compositionally biased region" description="Basic and acidic residues" evidence="2">
    <location>
        <begin position="189"/>
        <end position="199"/>
    </location>
</feature>
<protein>
    <submittedName>
        <fullName evidence="3">Uncharacterized protein</fullName>
    </submittedName>
</protein>
<sequence>MELLTKHEFDTRARKNMPDTYDTLPRTEGLIFGMQIDVRHDRASGMKLRIGTIEDNDGTKTWIWAIVCHNSDVYFYKEHEKLTALDLKHAELIEPMRTVAGKFKDPKANRLRSYICFLFMVKGVYARFVEGRCVSFKGFEAACKRISDAKRNGFYNLESKLRLAELDEGDKGYESEAVVATLTKRGGDGNDKIGAEEHTHRHVRGNRKKRKLNTTTAEVEMDGLDKENIELKAQIQKARSENQDLHGLYQELRGDWEQLRGEYHGILGGLKVIWDFAGHHHQGV</sequence>
<dbReference type="AlphaFoldDB" id="A0A7U2F284"/>
<dbReference type="VEuPathDB" id="FungiDB:JI435_088890"/>
<name>A0A7U2F284_PHANO</name>
<evidence type="ECO:0000256" key="1">
    <source>
        <dbReference type="SAM" id="Coils"/>
    </source>
</evidence>
<evidence type="ECO:0000256" key="2">
    <source>
        <dbReference type="SAM" id="MobiDB-lite"/>
    </source>
</evidence>
<feature type="compositionally biased region" description="Basic residues" evidence="2">
    <location>
        <begin position="200"/>
        <end position="211"/>
    </location>
</feature>
<dbReference type="KEGG" id="pno:SNOG_08889"/>
<proteinExistence type="predicted"/>
<dbReference type="RefSeq" id="XP_001799193.1">
    <property type="nucleotide sequence ID" value="XM_001799141.1"/>
</dbReference>
<keyword evidence="4" id="KW-1185">Reference proteome</keyword>
<dbReference type="Proteomes" id="UP000663193">
    <property type="component" value="Chromosome 7"/>
</dbReference>